<evidence type="ECO:0000313" key="1">
    <source>
        <dbReference type="EMBL" id="PYC76765.1"/>
    </source>
</evidence>
<proteinExistence type="predicted"/>
<dbReference type="EMBL" id="PYBW01000081">
    <property type="protein sequence ID" value="PYC76765.1"/>
    <property type="molecule type" value="Genomic_DNA"/>
</dbReference>
<organism evidence="1 2">
    <name type="scientific">Streptomyces tateyamensis</name>
    <dbReference type="NCBI Taxonomy" id="565073"/>
    <lineage>
        <taxon>Bacteria</taxon>
        <taxon>Bacillati</taxon>
        <taxon>Actinomycetota</taxon>
        <taxon>Actinomycetes</taxon>
        <taxon>Kitasatosporales</taxon>
        <taxon>Streptomycetaceae</taxon>
        <taxon>Streptomyces</taxon>
    </lineage>
</organism>
<protein>
    <submittedName>
        <fullName evidence="1">Uncharacterized protein</fullName>
    </submittedName>
</protein>
<sequence length="124" mass="13275">MTQSQSQSQMTLRVYRIAPGGERTELSSTEVAAGQPYEAPRTTLFEEPCRCGRCQQSAALAALPGAELPSPTPAPGCATCADFHAELRVAQARTSAWSDVRVLWRRHLAAAHAVADCPGPTIVR</sequence>
<gene>
    <name evidence="1" type="ORF">C7C46_21515</name>
</gene>
<name>A0A2V4NY48_9ACTN</name>
<keyword evidence="2" id="KW-1185">Reference proteome</keyword>
<dbReference type="RefSeq" id="WP_110671520.1">
    <property type="nucleotide sequence ID" value="NZ_PYBW01000081.1"/>
</dbReference>
<reference evidence="1 2" key="1">
    <citation type="submission" date="2018-03" db="EMBL/GenBank/DDBJ databases">
        <title>Bioinformatic expansion and discovery of thiopeptide antibiotics.</title>
        <authorList>
            <person name="Schwalen C.J."/>
            <person name="Hudson G.A."/>
            <person name="Mitchell D.A."/>
        </authorList>
    </citation>
    <scope>NUCLEOTIDE SEQUENCE [LARGE SCALE GENOMIC DNA]</scope>
    <source>
        <strain evidence="1 2">ATCC 21389</strain>
    </source>
</reference>
<dbReference type="OrthoDB" id="4254348at2"/>
<dbReference type="Proteomes" id="UP000248039">
    <property type="component" value="Unassembled WGS sequence"/>
</dbReference>
<dbReference type="AlphaFoldDB" id="A0A2V4NY48"/>
<evidence type="ECO:0000313" key="2">
    <source>
        <dbReference type="Proteomes" id="UP000248039"/>
    </source>
</evidence>
<comment type="caution">
    <text evidence="1">The sequence shown here is derived from an EMBL/GenBank/DDBJ whole genome shotgun (WGS) entry which is preliminary data.</text>
</comment>
<accession>A0A2V4NY48</accession>